<dbReference type="RefSeq" id="WP_222964519.1">
    <property type="nucleotide sequence ID" value="NZ_JAINZZ010000025.1"/>
</dbReference>
<dbReference type="Gene3D" id="3.40.50.2300">
    <property type="match status" value="2"/>
</dbReference>
<dbReference type="SUPFAM" id="SSF53822">
    <property type="entry name" value="Periplasmic binding protein-like I"/>
    <property type="match status" value="1"/>
</dbReference>
<protein>
    <submittedName>
        <fullName evidence="6">LacI family transcriptional regulator</fullName>
    </submittedName>
</protein>
<dbReference type="PROSITE" id="PS50932">
    <property type="entry name" value="HTH_LACI_2"/>
    <property type="match status" value="1"/>
</dbReference>
<keyword evidence="7" id="KW-1185">Reference proteome</keyword>
<dbReference type="CDD" id="cd01392">
    <property type="entry name" value="HTH_LacI"/>
    <property type="match status" value="1"/>
</dbReference>
<proteinExistence type="predicted"/>
<evidence type="ECO:0000256" key="3">
    <source>
        <dbReference type="ARBA" id="ARBA00023163"/>
    </source>
</evidence>
<gene>
    <name evidence="6" type="ORF">K7862_20310</name>
</gene>
<keyword evidence="1" id="KW-0805">Transcription regulation</keyword>
<dbReference type="Pfam" id="PF00356">
    <property type="entry name" value="LacI"/>
    <property type="match status" value="1"/>
</dbReference>
<dbReference type="Proteomes" id="UP000778578">
    <property type="component" value="Unassembled WGS sequence"/>
</dbReference>
<dbReference type="Pfam" id="PF13377">
    <property type="entry name" value="Peripla_BP_3"/>
    <property type="match status" value="1"/>
</dbReference>
<dbReference type="InterPro" id="IPR000843">
    <property type="entry name" value="HTH_LacI"/>
</dbReference>
<dbReference type="SUPFAM" id="SSF47413">
    <property type="entry name" value="lambda repressor-like DNA-binding domains"/>
    <property type="match status" value="1"/>
</dbReference>
<dbReference type="PANTHER" id="PTHR30146">
    <property type="entry name" value="LACI-RELATED TRANSCRIPTIONAL REPRESSOR"/>
    <property type="match status" value="1"/>
</dbReference>
<sequence>MRPLRRPTLADVAREVGVSAKTVSRVLNEDGPSSAETRKRVLAAVEKLGFQPNLMARSTRTGGADTTVGLVVPDLSNPFFGAVAAGIEEVVHETGLMLLMGSSEDDADREATLTRTFMARRVSVLMVVPSVGADHAHLKAPRAAGMPVIFIDRPGNGLTSDTVVSSNRSGAREGVAHLIAAGHRRIGFVGDVPAALYTRRERLAGYRDALVSASLPYSRQLVTDAHHPAEAAEQTARLLELKDPPSALLTGNNFMTIGVVSELARRGRRDVAVVAFDDVPMAETLQPALTVIAQDPKAMGQSAGKTALDRLRGDRSRARTVIVPTTLIPRGSGELPSPARAGSRGRSPTEHA</sequence>
<dbReference type="PANTHER" id="PTHR30146:SF109">
    <property type="entry name" value="HTH-TYPE TRANSCRIPTIONAL REGULATOR GALS"/>
    <property type="match status" value="1"/>
</dbReference>
<evidence type="ECO:0000256" key="4">
    <source>
        <dbReference type="SAM" id="MobiDB-lite"/>
    </source>
</evidence>
<evidence type="ECO:0000256" key="2">
    <source>
        <dbReference type="ARBA" id="ARBA00023125"/>
    </source>
</evidence>
<comment type="caution">
    <text evidence="6">The sequence shown here is derived from an EMBL/GenBank/DDBJ whole genome shotgun (WGS) entry which is preliminary data.</text>
</comment>
<organism evidence="6 7">
    <name type="scientific">Actinacidiphila acidipaludis</name>
    <dbReference type="NCBI Taxonomy" id="2873382"/>
    <lineage>
        <taxon>Bacteria</taxon>
        <taxon>Bacillati</taxon>
        <taxon>Actinomycetota</taxon>
        <taxon>Actinomycetes</taxon>
        <taxon>Kitasatosporales</taxon>
        <taxon>Streptomycetaceae</taxon>
        <taxon>Actinacidiphila</taxon>
    </lineage>
</organism>
<keyword evidence="3" id="KW-0804">Transcription</keyword>
<evidence type="ECO:0000259" key="5">
    <source>
        <dbReference type="PROSITE" id="PS50932"/>
    </source>
</evidence>
<evidence type="ECO:0000313" key="6">
    <source>
        <dbReference type="EMBL" id="MBY8879956.1"/>
    </source>
</evidence>
<dbReference type="Gene3D" id="1.10.260.40">
    <property type="entry name" value="lambda repressor-like DNA-binding domains"/>
    <property type="match status" value="1"/>
</dbReference>
<dbReference type="EMBL" id="JAINZZ010000025">
    <property type="protein sequence ID" value="MBY8879956.1"/>
    <property type="molecule type" value="Genomic_DNA"/>
</dbReference>
<evidence type="ECO:0000256" key="1">
    <source>
        <dbReference type="ARBA" id="ARBA00023015"/>
    </source>
</evidence>
<accession>A0ABS7Q9Y0</accession>
<dbReference type="CDD" id="cd06267">
    <property type="entry name" value="PBP1_LacI_sugar_binding-like"/>
    <property type="match status" value="1"/>
</dbReference>
<feature type="region of interest" description="Disordered" evidence="4">
    <location>
        <begin position="327"/>
        <end position="352"/>
    </location>
</feature>
<dbReference type="PRINTS" id="PR00036">
    <property type="entry name" value="HTHLACI"/>
</dbReference>
<feature type="domain" description="HTH lacI-type" evidence="5">
    <location>
        <begin position="7"/>
        <end position="61"/>
    </location>
</feature>
<reference evidence="6 7" key="1">
    <citation type="submission" date="2021-08" db="EMBL/GenBank/DDBJ databases">
        <title>WGS of actinomycetes from Thailand.</title>
        <authorList>
            <person name="Thawai C."/>
        </authorList>
    </citation>
    <scope>NUCLEOTIDE SEQUENCE [LARGE SCALE GENOMIC DNA]</scope>
    <source>
        <strain evidence="6 7">PLK6-54</strain>
    </source>
</reference>
<dbReference type="PROSITE" id="PS00356">
    <property type="entry name" value="HTH_LACI_1"/>
    <property type="match status" value="1"/>
</dbReference>
<keyword evidence="2" id="KW-0238">DNA-binding</keyword>
<dbReference type="SMART" id="SM00354">
    <property type="entry name" value="HTH_LACI"/>
    <property type="match status" value="1"/>
</dbReference>
<evidence type="ECO:0000313" key="7">
    <source>
        <dbReference type="Proteomes" id="UP000778578"/>
    </source>
</evidence>
<dbReference type="InterPro" id="IPR046335">
    <property type="entry name" value="LacI/GalR-like_sensor"/>
</dbReference>
<name>A0ABS7Q9Y0_9ACTN</name>
<dbReference type="InterPro" id="IPR010982">
    <property type="entry name" value="Lambda_DNA-bd_dom_sf"/>
</dbReference>
<dbReference type="InterPro" id="IPR028082">
    <property type="entry name" value="Peripla_BP_I"/>
</dbReference>